<evidence type="ECO:0000256" key="1">
    <source>
        <dbReference type="SAM" id="SignalP"/>
    </source>
</evidence>
<reference evidence="2 3" key="1">
    <citation type="submission" date="2022-05" db="EMBL/GenBank/DDBJ databases">
        <title>Description of the Bartonella bilalgolemii sp. nov. Isolated from Apodemus uralensis (Pallas 1811).</title>
        <authorList>
            <person name="Zgheib R."/>
            <person name="Celebi B."/>
        </authorList>
    </citation>
    <scope>NUCLEOTIDE SEQUENCE [LARGE SCALE GENOMIC DNA]</scope>
    <source>
        <strain evidence="2 3">G70</strain>
    </source>
</reference>
<feature type="chain" id="PRO_5046746097" evidence="1">
    <location>
        <begin position="24"/>
        <end position="138"/>
    </location>
</feature>
<protein>
    <submittedName>
        <fullName evidence="2">Uncharacterized protein</fullName>
    </submittedName>
</protein>
<organism evidence="2 3">
    <name type="scientific">Bartonella bilalgolemii</name>
    <dbReference type="NCBI Taxonomy" id="2942911"/>
    <lineage>
        <taxon>Bacteria</taxon>
        <taxon>Pseudomonadati</taxon>
        <taxon>Pseudomonadota</taxon>
        <taxon>Alphaproteobacteria</taxon>
        <taxon>Hyphomicrobiales</taxon>
        <taxon>Bartonellaceae</taxon>
        <taxon>Bartonella</taxon>
    </lineage>
</organism>
<gene>
    <name evidence="2" type="ORF">M4Z11_07270</name>
</gene>
<dbReference type="RefSeq" id="WP_249678018.1">
    <property type="nucleotide sequence ID" value="NZ_JAMCOF010000025.1"/>
</dbReference>
<keyword evidence="1" id="KW-0732">Signal</keyword>
<dbReference type="Proteomes" id="UP001523003">
    <property type="component" value="Unassembled WGS sequence"/>
</dbReference>
<comment type="caution">
    <text evidence="2">The sequence shown here is derived from an EMBL/GenBank/DDBJ whole genome shotgun (WGS) entry which is preliminary data.</text>
</comment>
<evidence type="ECO:0000313" key="2">
    <source>
        <dbReference type="EMBL" id="MCL6230379.1"/>
    </source>
</evidence>
<proteinExistence type="predicted"/>
<dbReference type="EMBL" id="JAMCOF010000025">
    <property type="protein sequence ID" value="MCL6230379.1"/>
    <property type="molecule type" value="Genomic_DNA"/>
</dbReference>
<evidence type="ECO:0000313" key="3">
    <source>
        <dbReference type="Proteomes" id="UP001523003"/>
    </source>
</evidence>
<name>A0ABT0PAK5_9HYPH</name>
<accession>A0ABT0PAK5</accession>
<feature type="signal peptide" evidence="1">
    <location>
        <begin position="1"/>
        <end position="23"/>
    </location>
</feature>
<dbReference type="PROSITE" id="PS51257">
    <property type="entry name" value="PROKAR_LIPOPROTEIN"/>
    <property type="match status" value="1"/>
</dbReference>
<keyword evidence="3" id="KW-1185">Reference proteome</keyword>
<sequence length="138" mass="15264">MIKQFVVGFTLCFLASACCILFALSQGFRVNYSHSAPRGLWKVNYFQKDLKKGRFMEVCPPDVPLVKMFVDKGYLHSGVCPSGSIPFLKPLVAVSVQGTQITLYEHVNRKQFIKQSIANIASIFGLKSSGLKAFGVLV</sequence>
<feature type="non-terminal residue" evidence="2">
    <location>
        <position position="138"/>
    </location>
</feature>